<name>X6N0F7_RETFI</name>
<dbReference type="Proteomes" id="UP000023152">
    <property type="component" value="Unassembled WGS sequence"/>
</dbReference>
<feature type="region of interest" description="Disordered" evidence="1">
    <location>
        <begin position="180"/>
        <end position="208"/>
    </location>
</feature>
<keyword evidence="4" id="KW-1185">Reference proteome</keyword>
<evidence type="ECO:0000313" key="4">
    <source>
        <dbReference type="Proteomes" id="UP000023152"/>
    </source>
</evidence>
<proteinExistence type="predicted"/>
<evidence type="ECO:0000256" key="1">
    <source>
        <dbReference type="SAM" id="MobiDB-lite"/>
    </source>
</evidence>
<keyword evidence="2" id="KW-1133">Transmembrane helix</keyword>
<dbReference type="AlphaFoldDB" id="X6N0F7"/>
<protein>
    <submittedName>
        <fullName evidence="3">Uncharacterized protein</fullName>
    </submittedName>
</protein>
<feature type="compositionally biased region" description="Basic and acidic residues" evidence="1">
    <location>
        <begin position="180"/>
        <end position="193"/>
    </location>
</feature>
<keyword evidence="2" id="KW-0472">Membrane</keyword>
<comment type="caution">
    <text evidence="3">The sequence shown here is derived from an EMBL/GenBank/DDBJ whole genome shotgun (WGS) entry which is preliminary data.</text>
</comment>
<accession>X6N0F7</accession>
<gene>
    <name evidence="3" type="ORF">RFI_17684</name>
</gene>
<reference evidence="3 4" key="1">
    <citation type="journal article" date="2013" name="Curr. Biol.">
        <title>The Genome of the Foraminiferan Reticulomyxa filosa.</title>
        <authorList>
            <person name="Glockner G."/>
            <person name="Hulsmann N."/>
            <person name="Schleicher M."/>
            <person name="Noegel A.A."/>
            <person name="Eichinger L."/>
            <person name="Gallinger C."/>
            <person name="Pawlowski J."/>
            <person name="Sierra R."/>
            <person name="Euteneuer U."/>
            <person name="Pillet L."/>
            <person name="Moustafa A."/>
            <person name="Platzer M."/>
            <person name="Groth M."/>
            <person name="Szafranski K."/>
            <person name="Schliwa M."/>
        </authorList>
    </citation>
    <scope>NUCLEOTIDE SEQUENCE [LARGE SCALE GENOMIC DNA]</scope>
</reference>
<sequence length="295" mass="32703">MVVCYLCEKWTEMLEQSNNLYCQWFTIDLSQVSSASWVPNEQVLLMSESSSMSRSTALLTSSSVDSWTRHSSNGNAESPFFDRLVVALWHNWNESATNQGIVSGRVVYNGDSSECIVAVEEDTITPTSAPGDEWKGTRAYIGVIVIFVVMSCLLLICGWWAYTQRKCSLPTASYATHETIADEHEESRSRDEEAQVELGDIASDPPKSVEVVTQNLTSALDTDTDHVRAKQAIIPQSEQDDVQDKTEKQQQQPPEEVGILKETNSRSSSDDEESDSQSVVFEAPVVVNSDANTSK</sequence>
<feature type="transmembrane region" description="Helical" evidence="2">
    <location>
        <begin position="139"/>
        <end position="162"/>
    </location>
</feature>
<organism evidence="3 4">
    <name type="scientific">Reticulomyxa filosa</name>
    <dbReference type="NCBI Taxonomy" id="46433"/>
    <lineage>
        <taxon>Eukaryota</taxon>
        <taxon>Sar</taxon>
        <taxon>Rhizaria</taxon>
        <taxon>Retaria</taxon>
        <taxon>Foraminifera</taxon>
        <taxon>Monothalamids</taxon>
        <taxon>Reticulomyxidae</taxon>
        <taxon>Reticulomyxa</taxon>
    </lineage>
</organism>
<dbReference type="EMBL" id="ASPP01013546">
    <property type="protein sequence ID" value="ETO19546.1"/>
    <property type="molecule type" value="Genomic_DNA"/>
</dbReference>
<evidence type="ECO:0000313" key="3">
    <source>
        <dbReference type="EMBL" id="ETO19546.1"/>
    </source>
</evidence>
<keyword evidence="2" id="KW-0812">Transmembrane</keyword>
<feature type="region of interest" description="Disordered" evidence="1">
    <location>
        <begin position="234"/>
        <end position="295"/>
    </location>
</feature>
<evidence type="ECO:0000256" key="2">
    <source>
        <dbReference type="SAM" id="Phobius"/>
    </source>
</evidence>